<feature type="region of interest" description="Disordered" evidence="1">
    <location>
        <begin position="171"/>
        <end position="198"/>
    </location>
</feature>
<proteinExistence type="predicted"/>
<name>A0AAV9RD09_9TELE</name>
<sequence length="376" mass="41861">MIQQKFRQELFTKYDPVQQETVLTTHDKNAMLYLTGQNIKQATKNSRNPNTPGLHFSATHGQESLGQLTASSPTQEGMAQLGSLVLKPPRHDLERLAEEQPLRRPLKLTPLELPEKVREAQRKKLHLIHQDTKPADCQLDMMLNKNIMCKPKPIVRQKLTKAVMCPSVSTIPVNSLPQQKSPRPQLTRSNPVEKKGDKQLQDITCQGIQASVSGKPAPSLLSARIKVEAACNAEVSRKTLSVLQSEVDRRRLRLRREQCLEEDQCKSNMSTGRLFTDGGKLAQGVRGKGQQAEWACRGQSHAGTNIKDPYAPATSCEQGSARKGHQDGDGKQSMRHILNRQSDEGGNNGTIPISWNVKRKIPLIMKHNNAVPLKAL</sequence>
<evidence type="ECO:0000313" key="2">
    <source>
        <dbReference type="EMBL" id="KAK5606575.1"/>
    </source>
</evidence>
<reference evidence="2 3" key="1">
    <citation type="submission" date="2021-06" db="EMBL/GenBank/DDBJ databases">
        <authorList>
            <person name="Palmer J.M."/>
        </authorList>
    </citation>
    <scope>NUCLEOTIDE SEQUENCE [LARGE SCALE GENOMIC DNA]</scope>
    <source>
        <strain evidence="2 3">MEX-2019</strain>
        <tissue evidence="2">Muscle</tissue>
    </source>
</reference>
<keyword evidence="3" id="KW-1185">Reference proteome</keyword>
<evidence type="ECO:0000313" key="3">
    <source>
        <dbReference type="Proteomes" id="UP001311232"/>
    </source>
</evidence>
<feature type="region of interest" description="Disordered" evidence="1">
    <location>
        <begin position="298"/>
        <end position="332"/>
    </location>
</feature>
<comment type="caution">
    <text evidence="2">The sequence shown here is derived from an EMBL/GenBank/DDBJ whole genome shotgun (WGS) entry which is preliminary data.</text>
</comment>
<gene>
    <name evidence="2" type="ORF">CRENBAI_018362</name>
</gene>
<dbReference type="Proteomes" id="UP001311232">
    <property type="component" value="Unassembled WGS sequence"/>
</dbReference>
<protein>
    <submittedName>
        <fullName evidence="2">Uncharacterized protein</fullName>
    </submittedName>
</protein>
<dbReference type="EMBL" id="JAHHUM010002061">
    <property type="protein sequence ID" value="KAK5606575.1"/>
    <property type="molecule type" value="Genomic_DNA"/>
</dbReference>
<accession>A0AAV9RD09</accession>
<dbReference type="AlphaFoldDB" id="A0AAV9RD09"/>
<evidence type="ECO:0000256" key="1">
    <source>
        <dbReference type="SAM" id="MobiDB-lite"/>
    </source>
</evidence>
<organism evidence="2 3">
    <name type="scientific">Crenichthys baileyi</name>
    <name type="common">White River springfish</name>
    <dbReference type="NCBI Taxonomy" id="28760"/>
    <lineage>
        <taxon>Eukaryota</taxon>
        <taxon>Metazoa</taxon>
        <taxon>Chordata</taxon>
        <taxon>Craniata</taxon>
        <taxon>Vertebrata</taxon>
        <taxon>Euteleostomi</taxon>
        <taxon>Actinopterygii</taxon>
        <taxon>Neopterygii</taxon>
        <taxon>Teleostei</taxon>
        <taxon>Neoteleostei</taxon>
        <taxon>Acanthomorphata</taxon>
        <taxon>Ovalentaria</taxon>
        <taxon>Atherinomorphae</taxon>
        <taxon>Cyprinodontiformes</taxon>
        <taxon>Goodeidae</taxon>
        <taxon>Crenichthys</taxon>
    </lineage>
</organism>
<feature type="compositionally biased region" description="Polar residues" evidence="1">
    <location>
        <begin position="171"/>
        <end position="190"/>
    </location>
</feature>